<dbReference type="InterPro" id="IPR008000">
    <property type="entry name" value="Rham/fucose_mutarotase"/>
</dbReference>
<dbReference type="GO" id="GO:0062192">
    <property type="term" value="F:L-rhamnose mutarotase activity"/>
    <property type="evidence" value="ECO:0007669"/>
    <property type="project" value="UniProtKB-EC"/>
</dbReference>
<dbReference type="Proteomes" id="UP000266178">
    <property type="component" value="Unassembled WGS sequence"/>
</dbReference>
<dbReference type="SUPFAM" id="SSF54909">
    <property type="entry name" value="Dimeric alpha+beta barrel"/>
    <property type="match status" value="1"/>
</dbReference>
<proteinExistence type="predicted"/>
<dbReference type="PANTHER" id="PTHR34389:SF2">
    <property type="entry name" value="L-RHAMNOSE MUTAROTASE"/>
    <property type="match status" value="1"/>
</dbReference>
<reference evidence="1 2" key="1">
    <citation type="submission" date="2018-08" db="EMBL/GenBank/DDBJ databases">
        <title>Meiothermus granaticius genome AF-68 sequencing project.</title>
        <authorList>
            <person name="Da Costa M.S."/>
            <person name="Albuquerque L."/>
            <person name="Raposo P."/>
            <person name="Froufe H.J.C."/>
            <person name="Barroso C.S."/>
            <person name="Egas C."/>
        </authorList>
    </citation>
    <scope>NUCLEOTIDE SEQUENCE [LARGE SCALE GENOMIC DNA]</scope>
    <source>
        <strain evidence="1 2">AF-68</strain>
    </source>
</reference>
<dbReference type="Pfam" id="PF05336">
    <property type="entry name" value="rhaM"/>
    <property type="match status" value="1"/>
</dbReference>
<comment type="caution">
    <text evidence="1">The sequence shown here is derived from an EMBL/GenBank/DDBJ whole genome shotgun (WGS) entry which is preliminary data.</text>
</comment>
<name>A0A399F4V3_9DEIN</name>
<accession>A0A399F4V3</accession>
<gene>
    <name evidence="1" type="primary">rhaM</name>
    <name evidence="1" type="ORF">Mgrana_03010</name>
</gene>
<dbReference type="OrthoDB" id="9799608at2"/>
<dbReference type="RefSeq" id="WP_119358441.1">
    <property type="nucleotide sequence ID" value="NZ_BJXM01000011.1"/>
</dbReference>
<dbReference type="AlphaFoldDB" id="A0A399F4V3"/>
<evidence type="ECO:0000313" key="2">
    <source>
        <dbReference type="Proteomes" id="UP000266178"/>
    </source>
</evidence>
<dbReference type="PANTHER" id="PTHR34389">
    <property type="entry name" value="L-RHAMNOSE MUTAROTASE"/>
    <property type="match status" value="1"/>
</dbReference>
<keyword evidence="1" id="KW-0413">Isomerase</keyword>
<organism evidence="1 2">
    <name type="scientific">Meiothermus granaticius NBRC 107808</name>
    <dbReference type="NCBI Taxonomy" id="1227551"/>
    <lineage>
        <taxon>Bacteria</taxon>
        <taxon>Thermotogati</taxon>
        <taxon>Deinococcota</taxon>
        <taxon>Deinococci</taxon>
        <taxon>Thermales</taxon>
        <taxon>Thermaceae</taxon>
        <taxon>Meiothermus</taxon>
    </lineage>
</organism>
<keyword evidence="2" id="KW-1185">Reference proteome</keyword>
<dbReference type="Gene3D" id="3.30.70.100">
    <property type="match status" value="1"/>
</dbReference>
<protein>
    <submittedName>
        <fullName evidence="1">L-rhamnose mutarotase</fullName>
        <ecNumber evidence="1">5.1.3.32</ecNumber>
    </submittedName>
</protein>
<sequence>MQRIGMVIRVKPEKLEEYKRLHAQPWPGVLETLHRVGVRNYSIFQHADLLFGYLEFQGESWEEAQKAIAADPVTQAWWKLTDPCQEPLPSAREGEWWARMEQVFLME</sequence>
<dbReference type="EC" id="5.1.3.32" evidence="1"/>
<dbReference type="EMBL" id="QWLB01000058">
    <property type="protein sequence ID" value="RIH91103.1"/>
    <property type="molecule type" value="Genomic_DNA"/>
</dbReference>
<dbReference type="InterPro" id="IPR011008">
    <property type="entry name" value="Dimeric_a/b-barrel"/>
</dbReference>
<evidence type="ECO:0000313" key="1">
    <source>
        <dbReference type="EMBL" id="RIH91103.1"/>
    </source>
</evidence>